<gene>
    <name evidence="2" type="ORF">GR183_17235</name>
</gene>
<name>A0A7X3LX50_9HYPH</name>
<dbReference type="EMBL" id="WUMV01000008">
    <property type="protein sequence ID" value="MXN66663.1"/>
    <property type="molecule type" value="Genomic_DNA"/>
</dbReference>
<proteinExistence type="predicted"/>
<evidence type="ECO:0000256" key="1">
    <source>
        <dbReference type="SAM" id="MobiDB-lite"/>
    </source>
</evidence>
<feature type="region of interest" description="Disordered" evidence="1">
    <location>
        <begin position="1"/>
        <end position="34"/>
    </location>
</feature>
<feature type="region of interest" description="Disordered" evidence="1">
    <location>
        <begin position="48"/>
        <end position="85"/>
    </location>
</feature>
<organism evidence="2 3">
    <name type="scientific">Stappia sediminis</name>
    <dbReference type="NCBI Taxonomy" id="2692190"/>
    <lineage>
        <taxon>Bacteria</taxon>
        <taxon>Pseudomonadati</taxon>
        <taxon>Pseudomonadota</taxon>
        <taxon>Alphaproteobacteria</taxon>
        <taxon>Hyphomicrobiales</taxon>
        <taxon>Stappiaceae</taxon>
        <taxon>Stappia</taxon>
    </lineage>
</organism>
<dbReference type="RefSeq" id="WP_160776913.1">
    <property type="nucleotide sequence ID" value="NZ_WUMV01000008.1"/>
</dbReference>
<dbReference type="AlphaFoldDB" id="A0A7X3LX50"/>
<protein>
    <submittedName>
        <fullName evidence="2">Uncharacterized protein</fullName>
    </submittedName>
</protein>
<dbReference type="Proteomes" id="UP000433101">
    <property type="component" value="Unassembled WGS sequence"/>
</dbReference>
<keyword evidence="3" id="KW-1185">Reference proteome</keyword>
<reference evidence="2 3" key="1">
    <citation type="submission" date="2019-12" db="EMBL/GenBank/DDBJ databases">
        <authorList>
            <person name="Li M."/>
        </authorList>
    </citation>
    <scope>NUCLEOTIDE SEQUENCE [LARGE SCALE GENOMIC DNA]</scope>
    <source>
        <strain evidence="2 3">GBMRC 2046</strain>
    </source>
</reference>
<sequence length="85" mass="9615">MSRDTEARTSAEPGGRRRNGTKPAERPTDNPAQYKAFLDTVRRLELGEPENDSAFLDAVEQVLPPRLGRRRGRRPSGNARQRSRN</sequence>
<evidence type="ECO:0000313" key="3">
    <source>
        <dbReference type="Proteomes" id="UP000433101"/>
    </source>
</evidence>
<comment type="caution">
    <text evidence="2">The sequence shown here is derived from an EMBL/GenBank/DDBJ whole genome shotgun (WGS) entry which is preliminary data.</text>
</comment>
<evidence type="ECO:0000313" key="2">
    <source>
        <dbReference type="EMBL" id="MXN66663.1"/>
    </source>
</evidence>
<accession>A0A7X3LX50</accession>